<feature type="transmembrane region" description="Helical" evidence="7">
    <location>
        <begin position="46"/>
        <end position="68"/>
    </location>
</feature>
<evidence type="ECO:0000313" key="9">
    <source>
        <dbReference type="EMBL" id="HGF33791.1"/>
    </source>
</evidence>
<feature type="transmembrane region" description="Helical" evidence="7">
    <location>
        <begin position="218"/>
        <end position="241"/>
    </location>
</feature>
<accession>A0A7C3ZBD3</accession>
<dbReference type="GO" id="GO:0016020">
    <property type="term" value="C:membrane"/>
    <property type="evidence" value="ECO:0007669"/>
    <property type="project" value="UniProtKB-SubCell"/>
</dbReference>
<dbReference type="GO" id="GO:0015990">
    <property type="term" value="P:electron transport coupled proton transport"/>
    <property type="evidence" value="ECO:0007669"/>
    <property type="project" value="TreeGrafter"/>
</dbReference>
<organism evidence="9">
    <name type="scientific">Desulfobacca acetoxidans</name>
    <dbReference type="NCBI Taxonomy" id="60893"/>
    <lineage>
        <taxon>Bacteria</taxon>
        <taxon>Pseudomonadati</taxon>
        <taxon>Thermodesulfobacteriota</taxon>
        <taxon>Desulfobaccia</taxon>
        <taxon>Desulfobaccales</taxon>
        <taxon>Desulfobaccaceae</taxon>
        <taxon>Desulfobacca</taxon>
    </lineage>
</organism>
<keyword evidence="3 6" id="KW-0812">Transmembrane</keyword>
<dbReference type="GO" id="GO:0042773">
    <property type="term" value="P:ATP synthesis coupled electron transport"/>
    <property type="evidence" value="ECO:0007669"/>
    <property type="project" value="InterPro"/>
</dbReference>
<dbReference type="InterPro" id="IPR001750">
    <property type="entry name" value="ND/Mrp_TM"/>
</dbReference>
<sequence>MSLFPWLTLIIFLPFLGSLLCLAAAHHRPLWCRVIALGASLADLGLVILLFFLGLTPVSGPLGTWLLLEDYPWIPSLGISYSLGLDGLSLLLILLTTLLTVLSVLVSWRAVTERVDFFHFLLLLIESGILGVFLSVDLFLFYLFWEIQLIPMFFLVGVWGHTRRLAAALKFFLYTISGSLLMLVALIGLYLLHGGQTGHYTFSLYELMDTSLPLGTELWLYAAFVLAFAVKVPIVPIHAWLPDTHTEAPTAGSVILAGLLLKTGAYALVRLAFPLFPEAAGLSAPLLGVLGLAGLFYAAWLALAQTDVKRLVAYSSIAHMGLIVIGIGVWNLVTLNGAVLQMLNHGLSTGALFLMVGMLDERLGTRNLAEMGGLWGKMPVFSAFFLLFAMSAMGLPGLNNFVGELLILIGTFQARPVVAILGFLGMVLTLIYVLRMVQEALFGEPCTEQHTWDINLREGIILSTLALALLFIGLYPQPVLQILGPPLEALTEPARMLARRGL</sequence>
<feature type="transmembrane region" description="Helical" evidence="7">
    <location>
        <begin position="311"/>
        <end position="333"/>
    </location>
</feature>
<feature type="transmembrane region" description="Helical" evidence="7">
    <location>
        <begin position="380"/>
        <end position="402"/>
    </location>
</feature>
<evidence type="ECO:0000256" key="7">
    <source>
        <dbReference type="SAM" id="Phobius"/>
    </source>
</evidence>
<evidence type="ECO:0000259" key="8">
    <source>
        <dbReference type="Pfam" id="PF00361"/>
    </source>
</evidence>
<feature type="transmembrane region" description="Helical" evidence="7">
    <location>
        <begin position="6"/>
        <end position="25"/>
    </location>
</feature>
<feature type="transmembrane region" description="Helical" evidence="7">
    <location>
        <begin position="115"/>
        <end position="133"/>
    </location>
</feature>
<dbReference type="AlphaFoldDB" id="A0A7C3ZBD3"/>
<dbReference type="EMBL" id="DTMF01000136">
    <property type="protein sequence ID" value="HGF33791.1"/>
    <property type="molecule type" value="Genomic_DNA"/>
</dbReference>
<evidence type="ECO:0000256" key="3">
    <source>
        <dbReference type="ARBA" id="ARBA00022692"/>
    </source>
</evidence>
<dbReference type="GO" id="GO:0008137">
    <property type="term" value="F:NADH dehydrogenase (ubiquinone) activity"/>
    <property type="evidence" value="ECO:0007669"/>
    <property type="project" value="InterPro"/>
</dbReference>
<protein>
    <submittedName>
        <fullName evidence="9">NADH-quinone oxidoreductase subunit M</fullName>
    </submittedName>
</protein>
<dbReference type="NCBIfam" id="TIGR01972">
    <property type="entry name" value="NDH_I_M"/>
    <property type="match status" value="1"/>
</dbReference>
<reference evidence="9" key="1">
    <citation type="journal article" date="2020" name="mSystems">
        <title>Genome- and Community-Level Interaction Insights into Carbon Utilization and Element Cycling Functions of Hydrothermarchaeota in Hydrothermal Sediment.</title>
        <authorList>
            <person name="Zhou Z."/>
            <person name="Liu Y."/>
            <person name="Xu W."/>
            <person name="Pan J."/>
            <person name="Luo Z.H."/>
            <person name="Li M."/>
        </authorList>
    </citation>
    <scope>NUCLEOTIDE SEQUENCE [LARGE SCALE GENOMIC DNA]</scope>
    <source>
        <strain evidence="9">SpSt-897</strain>
    </source>
</reference>
<gene>
    <name evidence="9" type="ORF">ENW96_05290</name>
</gene>
<dbReference type="InterPro" id="IPR010227">
    <property type="entry name" value="NADH_Q_OxRdtase_chainM/4"/>
</dbReference>
<comment type="similarity">
    <text evidence="2">Belongs to the complex I subunit 4 family.</text>
</comment>
<dbReference type="GO" id="GO:0048039">
    <property type="term" value="F:ubiquinone binding"/>
    <property type="evidence" value="ECO:0007669"/>
    <property type="project" value="TreeGrafter"/>
</dbReference>
<keyword evidence="4 7" id="KW-1133">Transmembrane helix</keyword>
<name>A0A7C3ZBD3_9BACT</name>
<feature type="transmembrane region" description="Helical" evidence="7">
    <location>
        <begin position="253"/>
        <end position="273"/>
    </location>
</feature>
<dbReference type="GO" id="GO:0012505">
    <property type="term" value="C:endomembrane system"/>
    <property type="evidence" value="ECO:0007669"/>
    <property type="project" value="UniProtKB-SubCell"/>
</dbReference>
<comment type="caution">
    <text evidence="9">The sequence shown here is derived from an EMBL/GenBank/DDBJ whole genome shotgun (WGS) entry which is preliminary data.</text>
</comment>
<feature type="transmembrane region" description="Helical" evidence="7">
    <location>
        <begin position="171"/>
        <end position="192"/>
    </location>
</feature>
<feature type="transmembrane region" description="Helical" evidence="7">
    <location>
        <begin position="88"/>
        <end position="108"/>
    </location>
</feature>
<dbReference type="InterPro" id="IPR003918">
    <property type="entry name" value="NADH_UbQ_OxRdtase"/>
</dbReference>
<dbReference type="Pfam" id="PF00361">
    <property type="entry name" value="Proton_antipo_M"/>
    <property type="match status" value="1"/>
</dbReference>
<evidence type="ECO:0000256" key="5">
    <source>
        <dbReference type="ARBA" id="ARBA00023136"/>
    </source>
</evidence>
<evidence type="ECO:0000256" key="1">
    <source>
        <dbReference type="ARBA" id="ARBA00004127"/>
    </source>
</evidence>
<dbReference type="PRINTS" id="PR01437">
    <property type="entry name" value="NUOXDRDTASE4"/>
</dbReference>
<feature type="domain" description="NADH:quinone oxidoreductase/Mrp antiporter transmembrane" evidence="8">
    <location>
        <begin position="135"/>
        <end position="428"/>
    </location>
</feature>
<dbReference type="PANTHER" id="PTHR43507">
    <property type="entry name" value="NADH-UBIQUINONE OXIDOREDUCTASE CHAIN 4"/>
    <property type="match status" value="1"/>
</dbReference>
<feature type="transmembrane region" description="Helical" evidence="7">
    <location>
        <begin position="279"/>
        <end position="304"/>
    </location>
</feature>
<evidence type="ECO:0000256" key="4">
    <source>
        <dbReference type="ARBA" id="ARBA00022989"/>
    </source>
</evidence>
<dbReference type="PANTHER" id="PTHR43507:SF1">
    <property type="entry name" value="NADH-UBIQUINONE OXIDOREDUCTASE CHAIN 4"/>
    <property type="match status" value="1"/>
</dbReference>
<comment type="subcellular location">
    <subcellularLocation>
        <location evidence="1">Endomembrane system</location>
        <topology evidence="1">Multi-pass membrane protein</topology>
    </subcellularLocation>
    <subcellularLocation>
        <location evidence="6">Membrane</location>
        <topology evidence="6">Multi-pass membrane protein</topology>
    </subcellularLocation>
</comment>
<feature type="transmembrane region" description="Helical" evidence="7">
    <location>
        <begin position="339"/>
        <end position="359"/>
    </location>
</feature>
<dbReference type="GO" id="GO:0003954">
    <property type="term" value="F:NADH dehydrogenase activity"/>
    <property type="evidence" value="ECO:0007669"/>
    <property type="project" value="TreeGrafter"/>
</dbReference>
<keyword evidence="5 7" id="KW-0472">Membrane</keyword>
<evidence type="ECO:0000256" key="6">
    <source>
        <dbReference type="RuleBase" id="RU000320"/>
    </source>
</evidence>
<feature type="transmembrane region" description="Helical" evidence="7">
    <location>
        <begin position="139"/>
        <end position="159"/>
    </location>
</feature>
<proteinExistence type="inferred from homology"/>
<feature type="transmembrane region" description="Helical" evidence="7">
    <location>
        <begin position="455"/>
        <end position="475"/>
    </location>
</feature>
<evidence type="ECO:0000256" key="2">
    <source>
        <dbReference type="ARBA" id="ARBA00009025"/>
    </source>
</evidence>
<feature type="transmembrane region" description="Helical" evidence="7">
    <location>
        <begin position="414"/>
        <end position="434"/>
    </location>
</feature>